<dbReference type="InterPro" id="IPR011527">
    <property type="entry name" value="ABC1_TM_dom"/>
</dbReference>
<evidence type="ECO:0000256" key="13">
    <source>
        <dbReference type="ARBA" id="ARBA00075361"/>
    </source>
</evidence>
<dbReference type="InterPro" id="IPR050173">
    <property type="entry name" value="ABC_transporter_C-like"/>
</dbReference>
<feature type="transmembrane region" description="Helical" evidence="17">
    <location>
        <begin position="345"/>
        <end position="368"/>
    </location>
</feature>
<dbReference type="OrthoDB" id="628615at2759"/>
<dbReference type="InterPro" id="IPR003439">
    <property type="entry name" value="ABC_transporter-like_ATP-bd"/>
</dbReference>
<evidence type="ECO:0000256" key="5">
    <source>
        <dbReference type="ARBA" id="ARBA00022737"/>
    </source>
</evidence>
<dbReference type="PROSITE" id="PS00211">
    <property type="entry name" value="ABC_TRANSPORTER_1"/>
    <property type="match status" value="1"/>
</dbReference>
<keyword evidence="6" id="KW-0547">Nucleotide-binding</keyword>
<evidence type="ECO:0000256" key="7">
    <source>
        <dbReference type="ARBA" id="ARBA00022840"/>
    </source>
</evidence>
<keyword evidence="22" id="KW-1185">Reference proteome</keyword>
<keyword evidence="10 17" id="KW-0472">Membrane</keyword>
<keyword evidence="3" id="KW-0813">Transport</keyword>
<evidence type="ECO:0000313" key="21">
    <source>
        <dbReference type="EnsemblPlants" id="PNT65236"/>
    </source>
</evidence>
<feature type="domain" description="ABC transporter" evidence="18">
    <location>
        <begin position="434"/>
        <end position="657"/>
    </location>
</feature>
<protein>
    <recommendedName>
        <fullName evidence="12">ABC transporter C family member 13</fullName>
    </recommendedName>
    <alternativeName>
        <fullName evidence="14">Multidrug resistance-associated protein 13</fullName>
    </alternativeName>
    <alternativeName>
        <fullName evidence="15">OsMRP5</fullName>
    </alternativeName>
    <alternativeName>
        <fullName evidence="13">Protein LOW PHYTIC ACID 2</fullName>
    </alternativeName>
</protein>
<dbReference type="GO" id="GO:0005524">
    <property type="term" value="F:ATP binding"/>
    <property type="evidence" value="ECO:0007669"/>
    <property type="project" value="UniProtKB-KW"/>
</dbReference>
<evidence type="ECO:0000259" key="18">
    <source>
        <dbReference type="PROSITE" id="PS50893"/>
    </source>
</evidence>
<feature type="transmembrane region" description="Helical" evidence="17">
    <location>
        <begin position="857"/>
        <end position="885"/>
    </location>
</feature>
<evidence type="ECO:0000256" key="8">
    <source>
        <dbReference type="ARBA" id="ARBA00022967"/>
    </source>
</evidence>
<dbReference type="InterPro" id="IPR017871">
    <property type="entry name" value="ABC_transporter-like_CS"/>
</dbReference>
<dbReference type="Gene3D" id="1.20.1560.10">
    <property type="entry name" value="ABC transporter type 1, transmembrane domain"/>
    <property type="match status" value="2"/>
</dbReference>
<dbReference type="InterPro" id="IPR027417">
    <property type="entry name" value="P-loop_NTPase"/>
</dbReference>
<reference evidence="20 21" key="1">
    <citation type="journal article" date="2010" name="Nature">
        <title>Genome sequencing and analysis of the model grass Brachypodium distachyon.</title>
        <authorList>
            <consortium name="International Brachypodium Initiative"/>
        </authorList>
    </citation>
    <scope>NUCLEOTIDE SEQUENCE [LARGE SCALE GENOMIC DNA]</scope>
    <source>
        <strain evidence="20 21">Bd21</strain>
    </source>
</reference>
<evidence type="ECO:0000256" key="14">
    <source>
        <dbReference type="ARBA" id="ARBA00079144"/>
    </source>
</evidence>
<dbReference type="GO" id="GO:0055085">
    <property type="term" value="P:transmembrane transport"/>
    <property type="evidence" value="ECO:0000318"/>
    <property type="project" value="GO_Central"/>
</dbReference>
<feature type="region of interest" description="Disordered" evidence="16">
    <location>
        <begin position="1"/>
        <end position="20"/>
    </location>
</feature>
<dbReference type="Pfam" id="PF00005">
    <property type="entry name" value="ABC_tran"/>
    <property type="match status" value="2"/>
</dbReference>
<dbReference type="FunFam" id="3.40.50.300:FF:000508">
    <property type="entry name" value="ABC transporter C family member 5"/>
    <property type="match status" value="1"/>
</dbReference>
<evidence type="ECO:0000256" key="16">
    <source>
        <dbReference type="SAM" id="MobiDB-lite"/>
    </source>
</evidence>
<dbReference type="AlphaFoldDB" id="A0A2K2CT78"/>
<evidence type="ECO:0000313" key="20">
    <source>
        <dbReference type="EMBL" id="PNT65236.1"/>
    </source>
</evidence>
<keyword evidence="9 17" id="KW-1133">Transmembrane helix</keyword>
<dbReference type="InterPro" id="IPR036640">
    <property type="entry name" value="ABC1_TM_sf"/>
</dbReference>
<dbReference type="GO" id="GO:0016887">
    <property type="term" value="F:ATP hydrolysis activity"/>
    <property type="evidence" value="ECO:0007669"/>
    <property type="project" value="InterPro"/>
</dbReference>
<dbReference type="EMBL" id="CM000883">
    <property type="protein sequence ID" value="PNT65236.1"/>
    <property type="molecule type" value="Genomic_DNA"/>
</dbReference>
<feature type="transmembrane region" description="Helical" evidence="17">
    <location>
        <begin position="768"/>
        <end position="787"/>
    </location>
</feature>
<dbReference type="CDD" id="cd03244">
    <property type="entry name" value="ABCC_MRP_domain2"/>
    <property type="match status" value="1"/>
</dbReference>
<dbReference type="InterPro" id="IPR044746">
    <property type="entry name" value="ABCC_6TM_D1"/>
</dbReference>
<evidence type="ECO:0000256" key="11">
    <source>
        <dbReference type="ARBA" id="ARBA00057614"/>
    </source>
</evidence>
<comment type="function">
    <text evidence="11">ABC transporter that may affect phytic acid transport and compartmentalization. May function directly or indirectly in removing phytic acid from the cytosol or in vesicle trafficking. Required for phytic acid accumulation in developing seeds. Phytic acid is the primary storage form of phosphorus in cereal grains and other plant seeds.</text>
</comment>
<dbReference type="FunFam" id="1.20.1560.10:FF:000002">
    <property type="entry name" value="ABC transporter C family member 5"/>
    <property type="match status" value="1"/>
</dbReference>
<evidence type="ECO:0000256" key="10">
    <source>
        <dbReference type="ARBA" id="ARBA00023136"/>
    </source>
</evidence>
<dbReference type="PROSITE" id="PS50929">
    <property type="entry name" value="ABC_TM1F"/>
    <property type="match status" value="2"/>
</dbReference>
<evidence type="ECO:0000256" key="2">
    <source>
        <dbReference type="ARBA" id="ARBA00009726"/>
    </source>
</evidence>
<comment type="similarity">
    <text evidence="2">Belongs to the ABC transporter superfamily. ABCC family. Conjugate transporter (TC 3.A.1.208) subfamily.</text>
</comment>
<feature type="transmembrane region" description="Helical" evidence="17">
    <location>
        <begin position="717"/>
        <end position="741"/>
    </location>
</feature>
<keyword evidence="4 17" id="KW-0812">Transmembrane</keyword>
<evidence type="ECO:0000256" key="17">
    <source>
        <dbReference type="SAM" id="Phobius"/>
    </source>
</evidence>
<keyword evidence="5" id="KW-0677">Repeat</keyword>
<dbReference type="GO" id="GO:0140359">
    <property type="term" value="F:ABC-type transporter activity"/>
    <property type="evidence" value="ECO:0000318"/>
    <property type="project" value="GO_Central"/>
</dbReference>
<evidence type="ECO:0000259" key="19">
    <source>
        <dbReference type="PROSITE" id="PS50929"/>
    </source>
</evidence>
<dbReference type="Proteomes" id="UP000008810">
    <property type="component" value="Chromosome 4"/>
</dbReference>
<evidence type="ECO:0000256" key="3">
    <source>
        <dbReference type="ARBA" id="ARBA00022448"/>
    </source>
</evidence>
<keyword evidence="7" id="KW-0067">ATP-binding</keyword>
<feature type="transmembrane region" description="Helical" evidence="17">
    <location>
        <begin position="115"/>
        <end position="135"/>
    </location>
</feature>
<reference evidence="20" key="2">
    <citation type="submission" date="2017-06" db="EMBL/GenBank/DDBJ databases">
        <title>WGS assembly of Brachypodium distachyon.</title>
        <authorList>
            <consortium name="The International Brachypodium Initiative"/>
            <person name="Lucas S."/>
            <person name="Harmon-Smith M."/>
            <person name="Lail K."/>
            <person name="Tice H."/>
            <person name="Grimwood J."/>
            <person name="Bruce D."/>
            <person name="Barry K."/>
            <person name="Shu S."/>
            <person name="Lindquist E."/>
            <person name="Wang M."/>
            <person name="Pitluck S."/>
            <person name="Vogel J.P."/>
            <person name="Garvin D.F."/>
            <person name="Mockler T.C."/>
            <person name="Schmutz J."/>
            <person name="Rokhsar D."/>
            <person name="Bevan M.W."/>
        </authorList>
    </citation>
    <scope>NUCLEOTIDE SEQUENCE</scope>
    <source>
        <strain evidence="20">Bd21</strain>
    </source>
</reference>
<feature type="transmembrane region" description="Helical" evidence="17">
    <location>
        <begin position="249"/>
        <end position="274"/>
    </location>
</feature>
<evidence type="ECO:0000256" key="12">
    <source>
        <dbReference type="ARBA" id="ARBA00068520"/>
    </source>
</evidence>
<dbReference type="PANTHER" id="PTHR24223:SF249">
    <property type="entry name" value="OS02G0288700 PROTEIN"/>
    <property type="match status" value="1"/>
</dbReference>
<comment type="subcellular location">
    <subcellularLocation>
        <location evidence="1">Membrane</location>
        <topology evidence="1">Multi-pass membrane protein</topology>
    </subcellularLocation>
</comment>
<dbReference type="CDD" id="cd18579">
    <property type="entry name" value="ABC_6TM_ABCC_D1"/>
    <property type="match status" value="1"/>
</dbReference>
<dbReference type="GO" id="GO:0016020">
    <property type="term" value="C:membrane"/>
    <property type="evidence" value="ECO:0007669"/>
    <property type="project" value="UniProtKB-SubCell"/>
</dbReference>
<sequence length="1264" mass="139846">MSQPLLNHSVSPNLSRTKSNSSNASLFTAAGIFSTITFSWVGPFLDVCKKRSLDLDDVPLLDDKDRASCVLPKLKAYLDEQSSSDQSKHPRNSSTGQYDAVTVLKLAKALVLSTWKLILVTAIFALVRTVASYVGPYLIEYFVEYLNGSQRSTNNGYLLILAFIVAQLLEGLSSRHLSFRSQQVGLRVRAALVAIIYQKGLTLSSKSRQSSSSGEMINIVSIDAECVSDFSSSMHEIWLLPVQVSLALYILYSALGMAAFAALAATILVMLANIPLGGIERNYREKLMDSKDARIMSTSELLRNMRILKLHGWEMMFLSKIMVLREEEMNWLKKYVYTSSMLGSVYFGAPAFVAVVTFGTCVILGIPLQSGKVLTAMATFRQLQEPIYHIPDAISTMVQSRVSLNRILSFLRLEELPNDIVLKLPRDSHTKLSIEVSNGCFSWDTSSLVPTISDVNLRIEQGMRVAICGAVGSGKSSLISCILGEIPKLSGEVQTYGNIAYVSQSPWIQSGKIVDNILFGKEMDKERYEMVIEACALKKDIESMPFGDQTVIGERGINLSGGQKQRLQIARALYHDADIFLFDDPFSAVDAHTGSYLLKECLLGFLASKTVVYVTHHVDFLPTADLILVMKDGRIVNAGKYTEILDSGKEFADLVDSHKDALSSLNTVEITNGTSGSTNLANDNSSSMICAGEEIDHDKSQLKEDIKREKGRVGLSVYWKYITMAYGGAFVPLIVLCHIVFQVLQICGNYWIAWATPISGEVKPPVSILKMINIYLALALISSLFLLMRSHFLVTAGCKTAVMLFDKMHQCIFRAPMSFFDSTPSGRILSRASNDQSAVDSRIFDLMGHLLFPNIELLGSIVLISQVAWPVFIIFIPTIIASLWYKQYYVDGARELQRLNGVQEAPLIQHIAETIAGTTIIRTFYKEGQFISSTNHLIDSLSRPTLCSTATMEWLSFRLDILSSIIFSFALTLLVTLPASVIDPKMAGLAVTYGLSLNVLQGWAILILCSLENRMVAVERILQYTTIPAEPPLKTEGNILNSHWPSKGDIELRDLSVRYAPQLPYVLKGLTCTFLGGMRTGIVGRTGSGKSTLIQSLFRIVDPNIGQVLTDGIDICTVGLYDLRTRLSIIPQDPVMFKGTVRGNLDPLGEYTDEQIWEALDSCHLGEEVRKNELKLDYAVTENGENWSIGQRQLVCLGRILLKKSKILVLDEATSSVDPTTDNMIQKTIRKQFDKSTVITVAHRITSVLDSDMVLVLDDGEYGI</sequence>
<evidence type="ECO:0000313" key="22">
    <source>
        <dbReference type="Proteomes" id="UP000008810"/>
    </source>
</evidence>
<dbReference type="SUPFAM" id="SSF90123">
    <property type="entry name" value="ABC transporter transmembrane region"/>
    <property type="match status" value="2"/>
</dbReference>
<feature type="transmembrane region" description="Helical" evidence="17">
    <location>
        <begin position="961"/>
        <end position="982"/>
    </location>
</feature>
<dbReference type="Gramene" id="PNT65236">
    <property type="protein sequence ID" value="PNT65236"/>
    <property type="gene ID" value="BRADI_4g39174v3"/>
</dbReference>
<dbReference type="Gene3D" id="3.40.50.300">
    <property type="entry name" value="P-loop containing nucleotide triphosphate hydrolases"/>
    <property type="match status" value="2"/>
</dbReference>
<organism evidence="20">
    <name type="scientific">Brachypodium distachyon</name>
    <name type="common">Purple false brome</name>
    <name type="synonym">Trachynia distachya</name>
    <dbReference type="NCBI Taxonomy" id="15368"/>
    <lineage>
        <taxon>Eukaryota</taxon>
        <taxon>Viridiplantae</taxon>
        <taxon>Streptophyta</taxon>
        <taxon>Embryophyta</taxon>
        <taxon>Tracheophyta</taxon>
        <taxon>Spermatophyta</taxon>
        <taxon>Magnoliopsida</taxon>
        <taxon>Liliopsida</taxon>
        <taxon>Poales</taxon>
        <taxon>Poaceae</taxon>
        <taxon>BOP clade</taxon>
        <taxon>Pooideae</taxon>
        <taxon>Stipodae</taxon>
        <taxon>Brachypodieae</taxon>
        <taxon>Brachypodium</taxon>
    </lineage>
</organism>
<feature type="domain" description="ABC transmembrane type-1" evidence="19">
    <location>
        <begin position="119"/>
        <end position="399"/>
    </location>
</feature>
<dbReference type="InterPro" id="IPR044726">
    <property type="entry name" value="ABCC_6TM_D2"/>
</dbReference>
<dbReference type="SMART" id="SM00382">
    <property type="entry name" value="AAA"/>
    <property type="match status" value="2"/>
</dbReference>
<evidence type="ECO:0000256" key="6">
    <source>
        <dbReference type="ARBA" id="ARBA00022741"/>
    </source>
</evidence>
<dbReference type="InterPro" id="IPR003593">
    <property type="entry name" value="AAA+_ATPase"/>
</dbReference>
<proteinExistence type="inferred from homology"/>
<dbReference type="PANTHER" id="PTHR24223">
    <property type="entry name" value="ATP-BINDING CASSETTE SUB-FAMILY C"/>
    <property type="match status" value="1"/>
</dbReference>
<dbReference type="FunFam" id="1.20.1560.10:FF:000003">
    <property type="entry name" value="ABC transporter C family member 10"/>
    <property type="match status" value="1"/>
</dbReference>
<feature type="transmembrane region" description="Helical" evidence="17">
    <location>
        <begin position="989"/>
        <end position="1008"/>
    </location>
</feature>
<dbReference type="FunFam" id="3.40.50.300:FF:000163">
    <property type="entry name" value="Multidrug resistance-associated protein member 4"/>
    <property type="match status" value="1"/>
</dbReference>
<keyword evidence="8" id="KW-1278">Translocase</keyword>
<dbReference type="PROSITE" id="PS50893">
    <property type="entry name" value="ABC_TRANSPORTER_2"/>
    <property type="match status" value="2"/>
</dbReference>
<evidence type="ECO:0000256" key="1">
    <source>
        <dbReference type="ARBA" id="ARBA00004141"/>
    </source>
</evidence>
<dbReference type="CDD" id="cd18580">
    <property type="entry name" value="ABC_6TM_ABCC_D2"/>
    <property type="match status" value="1"/>
</dbReference>
<evidence type="ECO:0000256" key="9">
    <source>
        <dbReference type="ARBA" id="ARBA00022989"/>
    </source>
</evidence>
<feature type="domain" description="ABC transporter" evidence="18">
    <location>
        <begin position="1050"/>
        <end position="1264"/>
    </location>
</feature>
<dbReference type="Pfam" id="PF00664">
    <property type="entry name" value="ABC_membrane"/>
    <property type="match status" value="2"/>
</dbReference>
<dbReference type="SUPFAM" id="SSF52540">
    <property type="entry name" value="P-loop containing nucleoside triphosphate hydrolases"/>
    <property type="match status" value="2"/>
</dbReference>
<dbReference type="CDD" id="cd03250">
    <property type="entry name" value="ABCC_MRP_domain1"/>
    <property type="match status" value="1"/>
</dbReference>
<accession>A0A2K2CT78</accession>
<feature type="transmembrane region" description="Helical" evidence="17">
    <location>
        <begin position="24"/>
        <end position="45"/>
    </location>
</feature>
<dbReference type="InParanoid" id="A0A2K2CT78"/>
<gene>
    <name evidence="20" type="ORF">BRADI_4g39174v3</name>
</gene>
<dbReference type="EnsemblPlants" id="PNT65236">
    <property type="protein sequence ID" value="PNT65236"/>
    <property type="gene ID" value="BRADI_4g39174v3"/>
</dbReference>
<evidence type="ECO:0000256" key="4">
    <source>
        <dbReference type="ARBA" id="ARBA00022692"/>
    </source>
</evidence>
<name>A0A2K2CT78_BRADI</name>
<evidence type="ECO:0000256" key="15">
    <source>
        <dbReference type="ARBA" id="ARBA00082971"/>
    </source>
</evidence>
<feature type="transmembrane region" description="Helical" evidence="17">
    <location>
        <begin position="155"/>
        <end position="172"/>
    </location>
</feature>
<feature type="domain" description="ABC transmembrane type-1" evidence="19">
    <location>
        <begin position="733"/>
        <end position="1013"/>
    </location>
</feature>
<reference evidence="21" key="3">
    <citation type="submission" date="2018-08" db="UniProtKB">
        <authorList>
            <consortium name="EnsemblPlants"/>
        </authorList>
    </citation>
    <scope>IDENTIFICATION</scope>
    <source>
        <strain evidence="21">cv. Bd21</strain>
    </source>
</reference>